<dbReference type="STRING" id="478820.A0A196SFG6"/>
<dbReference type="PANTHER" id="PTHR13137:SF6">
    <property type="entry name" value="SUCCINATE DEHYDROGENASE ASSEMBLY FACTOR 3, MITOCHONDRIAL"/>
    <property type="match status" value="1"/>
</dbReference>
<comment type="subcellular location">
    <subcellularLocation>
        <location evidence="1 6">Mitochondrion matrix</location>
    </subcellularLocation>
</comment>
<dbReference type="GO" id="GO:0006105">
    <property type="term" value="P:succinate metabolic process"/>
    <property type="evidence" value="ECO:0007669"/>
    <property type="project" value="TreeGrafter"/>
</dbReference>
<evidence type="ECO:0000256" key="1">
    <source>
        <dbReference type="ARBA" id="ARBA00004305"/>
    </source>
</evidence>
<organism evidence="8 9">
    <name type="scientific">Blastocystis sp. subtype 1 (strain ATCC 50177 / NandII)</name>
    <dbReference type="NCBI Taxonomy" id="478820"/>
    <lineage>
        <taxon>Eukaryota</taxon>
        <taxon>Sar</taxon>
        <taxon>Stramenopiles</taxon>
        <taxon>Bigyra</taxon>
        <taxon>Opalozoa</taxon>
        <taxon>Opalinata</taxon>
        <taxon>Blastocystidae</taxon>
        <taxon>Blastocystis</taxon>
    </lineage>
</organism>
<evidence type="ECO:0000256" key="4">
    <source>
        <dbReference type="ARBA" id="ARBA00023128"/>
    </source>
</evidence>
<keyword evidence="4 6" id="KW-0496">Mitochondrion</keyword>
<reference evidence="8 9" key="1">
    <citation type="submission" date="2016-05" db="EMBL/GenBank/DDBJ databases">
        <title>Nuclear genome of Blastocystis sp. subtype 1 NandII.</title>
        <authorList>
            <person name="Gentekaki E."/>
            <person name="Curtis B."/>
            <person name="Stairs C."/>
            <person name="Eme L."/>
            <person name="Herman E."/>
            <person name="Klimes V."/>
            <person name="Arias M.C."/>
            <person name="Elias M."/>
            <person name="Hilliou F."/>
            <person name="Klute M."/>
            <person name="Malik S.-B."/>
            <person name="Pightling A."/>
            <person name="Rachubinski R."/>
            <person name="Salas D."/>
            <person name="Schlacht A."/>
            <person name="Suga H."/>
            <person name="Archibald J."/>
            <person name="Ball S.G."/>
            <person name="Clark G."/>
            <person name="Dacks J."/>
            <person name="Van Der Giezen M."/>
            <person name="Tsaousis A."/>
            <person name="Roger A."/>
        </authorList>
    </citation>
    <scope>NUCLEOTIDE SEQUENCE [LARGE SCALE GENOMIC DNA]</scope>
    <source>
        <strain evidence="9">ATCC 50177 / NandII</strain>
    </source>
</reference>
<keyword evidence="7" id="KW-0175">Coiled coil</keyword>
<comment type="function">
    <text evidence="6">Plays an essential role in the assembly of succinate dehydrogenase (SDH), an enzyme complex (also referred to as respiratory complex II) that is a component of both the tricarboxylic acid (TCA) cycle and the mitochondrial electron transport chain, and which couples the oxidation of succinate to fumarate with the reduction of ubiquinone (coenzyme Q) to ubiquinol. Promotes maturation of the iron-sulfur protein subunit of the SDH catalytic dimer, protecting it from the deleterious effects of oxidants. May act together with SDHAF1.</text>
</comment>
<dbReference type="InterPro" id="IPR008381">
    <property type="entry name" value="SDHAF3/Sdh7"/>
</dbReference>
<evidence type="ECO:0000256" key="7">
    <source>
        <dbReference type="SAM" id="Coils"/>
    </source>
</evidence>
<evidence type="ECO:0000313" key="8">
    <source>
        <dbReference type="EMBL" id="OAO15066.1"/>
    </source>
</evidence>
<comment type="caution">
    <text evidence="8">The sequence shown here is derived from an EMBL/GenBank/DDBJ whole genome shotgun (WGS) entry which is preliminary data.</text>
</comment>
<dbReference type="EMBL" id="LXWW01000180">
    <property type="protein sequence ID" value="OAO15066.1"/>
    <property type="molecule type" value="Genomic_DNA"/>
</dbReference>
<dbReference type="GO" id="GO:0005758">
    <property type="term" value="C:mitochondrial intermembrane space"/>
    <property type="evidence" value="ECO:0007669"/>
    <property type="project" value="TreeGrafter"/>
</dbReference>
<gene>
    <name evidence="8" type="ORF">AV274_3228</name>
</gene>
<dbReference type="CDD" id="cd20270">
    <property type="entry name" value="Complex1_LYR_SDHAF3_LYRM10"/>
    <property type="match status" value="1"/>
</dbReference>
<dbReference type="GO" id="GO:0005759">
    <property type="term" value="C:mitochondrial matrix"/>
    <property type="evidence" value="ECO:0007669"/>
    <property type="project" value="UniProtKB-SubCell"/>
</dbReference>
<name>A0A196SFG6_BLAHN</name>
<dbReference type="PANTHER" id="PTHR13137">
    <property type="entry name" value="DC11 ACN9 HOMOLOG"/>
    <property type="match status" value="1"/>
</dbReference>
<comment type="subunit">
    <text evidence="6">Interacts with the iron-sulfur protein subunit within the SDH catalytic dimer.</text>
</comment>
<protein>
    <recommendedName>
        <fullName evidence="6">Succinate dehydrogenase assembly factor 3</fullName>
        <shortName evidence="6">SDH assembly factor 3</shortName>
        <shortName evidence="6">SDHAF3</shortName>
    </recommendedName>
</protein>
<keyword evidence="9" id="KW-1185">Reference proteome</keyword>
<sequence>MPPPPLTETQRHFFSLYRRLLRVHEKKLPFEMRVLGNLFVKQEFKKTVNAKPQFMNRFLYEWEAYYNDLAHDKHIGKDLTREEKDMLNDSQKEQFQSLEQEAKHLFDKEKKD</sequence>
<evidence type="ECO:0000256" key="3">
    <source>
        <dbReference type="ARBA" id="ARBA00022946"/>
    </source>
</evidence>
<evidence type="ECO:0000256" key="2">
    <source>
        <dbReference type="ARBA" id="ARBA00006020"/>
    </source>
</evidence>
<keyword evidence="3" id="KW-0809">Transit peptide</keyword>
<comment type="similarity">
    <text evidence="2 6">Belongs to the complex I LYR family. SDHAF3 subfamily.</text>
</comment>
<evidence type="ECO:0000256" key="5">
    <source>
        <dbReference type="ARBA" id="ARBA00023186"/>
    </source>
</evidence>
<accession>A0A196SFG6</accession>
<dbReference type="OrthoDB" id="278329at2759"/>
<feature type="coiled-coil region" evidence="7">
    <location>
        <begin position="81"/>
        <end position="108"/>
    </location>
</feature>
<dbReference type="Pfam" id="PF13233">
    <property type="entry name" value="Complex1_LYR_2"/>
    <property type="match status" value="1"/>
</dbReference>
<evidence type="ECO:0000313" key="9">
    <source>
        <dbReference type="Proteomes" id="UP000078348"/>
    </source>
</evidence>
<evidence type="ECO:0000256" key="6">
    <source>
        <dbReference type="RuleBase" id="RU368039"/>
    </source>
</evidence>
<dbReference type="AlphaFoldDB" id="A0A196SFG6"/>
<dbReference type="GO" id="GO:0034553">
    <property type="term" value="P:mitochondrial respiratory chain complex II assembly"/>
    <property type="evidence" value="ECO:0007669"/>
    <property type="project" value="UniProtKB-UniRule"/>
</dbReference>
<keyword evidence="5 6" id="KW-0143">Chaperone</keyword>
<proteinExistence type="inferred from homology"/>
<dbReference type="Proteomes" id="UP000078348">
    <property type="component" value="Unassembled WGS sequence"/>
</dbReference>